<protein>
    <recommendedName>
        <fullName evidence="1">BTB domain-containing protein</fullName>
    </recommendedName>
</protein>
<gene>
    <name evidence="2" type="ORF">CAEBREN_24977</name>
</gene>
<dbReference type="eggNOG" id="ENOG502TFK8">
    <property type="taxonomic scope" value="Eukaryota"/>
</dbReference>
<dbReference type="SUPFAM" id="SSF54695">
    <property type="entry name" value="POZ domain"/>
    <property type="match status" value="1"/>
</dbReference>
<dbReference type="Pfam" id="PF00651">
    <property type="entry name" value="BTB"/>
    <property type="match status" value="1"/>
</dbReference>
<dbReference type="STRING" id="135651.G0NRQ8"/>
<dbReference type="AlphaFoldDB" id="G0NRQ8"/>
<dbReference type="InterPro" id="IPR000210">
    <property type="entry name" value="BTB/POZ_dom"/>
</dbReference>
<sequence length="281" mass="32612">MSSVQTPGTRVELHDERDVVGSGPSIASIKFPEFHMFDTNWKLKLEAEWCQELNTHSISLKLRHRRRSTEDIWNLEAVIQIKVDEEWLKGETVIETQFSNRKREVKISNVGFTTDKWAESEITCHVNIVMQVLSMASPVFLRAFADAADNNKEYITLCNVTPKDFRRILNMIYSPHLPPKQWIKETDTKKQLEHIYHLLSIAKVLEISIAFEVADKWLVKHGQFDLGNSLLLAQTFGLRELMGSELSKIRSIRDVRKRRDSIDSLNFKTKAMILDHLLFSF</sequence>
<dbReference type="FunCoup" id="G0NRQ8">
    <property type="interactions" value="1"/>
</dbReference>
<feature type="domain" description="BTB" evidence="1">
    <location>
        <begin position="132"/>
        <end position="181"/>
    </location>
</feature>
<organism evidence="3">
    <name type="scientific">Caenorhabditis brenneri</name>
    <name type="common">Nematode worm</name>
    <dbReference type="NCBI Taxonomy" id="135651"/>
    <lineage>
        <taxon>Eukaryota</taxon>
        <taxon>Metazoa</taxon>
        <taxon>Ecdysozoa</taxon>
        <taxon>Nematoda</taxon>
        <taxon>Chromadorea</taxon>
        <taxon>Rhabditida</taxon>
        <taxon>Rhabditina</taxon>
        <taxon>Rhabditomorpha</taxon>
        <taxon>Rhabditoidea</taxon>
        <taxon>Rhabditidae</taxon>
        <taxon>Peloderinae</taxon>
        <taxon>Caenorhabditis</taxon>
    </lineage>
</organism>
<dbReference type="Proteomes" id="UP000008068">
    <property type="component" value="Unassembled WGS sequence"/>
</dbReference>
<dbReference type="OMA" id="LCHERTE"/>
<dbReference type="CDD" id="cd18186">
    <property type="entry name" value="BTB_POZ_ZBTB_KLHL-like"/>
    <property type="match status" value="1"/>
</dbReference>
<dbReference type="PROSITE" id="PS50097">
    <property type="entry name" value="BTB"/>
    <property type="match status" value="1"/>
</dbReference>
<dbReference type="PANTHER" id="PTHR22744:SF17">
    <property type="entry name" value="BTB DOMAIN-CONTAINING PROTEIN"/>
    <property type="match status" value="1"/>
</dbReference>
<name>G0NRQ8_CAEBE</name>
<evidence type="ECO:0000313" key="3">
    <source>
        <dbReference type="Proteomes" id="UP000008068"/>
    </source>
</evidence>
<dbReference type="Gene3D" id="3.30.710.10">
    <property type="entry name" value="Potassium Channel Kv1.1, Chain A"/>
    <property type="match status" value="1"/>
</dbReference>
<proteinExistence type="predicted"/>
<dbReference type="SMART" id="SM00225">
    <property type="entry name" value="BTB"/>
    <property type="match status" value="1"/>
</dbReference>
<evidence type="ECO:0000313" key="2">
    <source>
        <dbReference type="EMBL" id="EGT36258.1"/>
    </source>
</evidence>
<dbReference type="InParanoid" id="G0NRQ8"/>
<keyword evidence="3" id="KW-1185">Reference proteome</keyword>
<dbReference type="EMBL" id="GL379933">
    <property type="protein sequence ID" value="EGT36258.1"/>
    <property type="molecule type" value="Genomic_DNA"/>
</dbReference>
<dbReference type="HOGENOM" id="CLU_886320_0_0_1"/>
<dbReference type="InterPro" id="IPR011333">
    <property type="entry name" value="SKP1/BTB/POZ_sf"/>
</dbReference>
<dbReference type="OrthoDB" id="5779840at2759"/>
<accession>G0NRQ8</accession>
<reference evidence="3" key="1">
    <citation type="submission" date="2011-07" db="EMBL/GenBank/DDBJ databases">
        <authorList>
            <consortium name="Caenorhabditis brenneri Sequencing and Analysis Consortium"/>
            <person name="Wilson R.K."/>
        </authorList>
    </citation>
    <scope>NUCLEOTIDE SEQUENCE [LARGE SCALE GENOMIC DNA]</scope>
    <source>
        <strain evidence="3">PB2801</strain>
    </source>
</reference>
<evidence type="ECO:0000259" key="1">
    <source>
        <dbReference type="PROSITE" id="PS50097"/>
    </source>
</evidence>
<dbReference type="PANTHER" id="PTHR22744">
    <property type="entry name" value="HELIX LOOP HELIX PROTEIN 21-RELATED"/>
    <property type="match status" value="1"/>
</dbReference>